<feature type="compositionally biased region" description="Polar residues" evidence="1">
    <location>
        <begin position="301"/>
        <end position="312"/>
    </location>
</feature>
<feature type="compositionally biased region" description="Polar residues" evidence="1">
    <location>
        <begin position="385"/>
        <end position="397"/>
    </location>
</feature>
<evidence type="ECO:0000313" key="3">
    <source>
        <dbReference type="EMBL" id="KAF2396684.1"/>
    </source>
</evidence>
<organism evidence="3 4">
    <name type="scientific">Trichodelitschia bisporula</name>
    <dbReference type="NCBI Taxonomy" id="703511"/>
    <lineage>
        <taxon>Eukaryota</taxon>
        <taxon>Fungi</taxon>
        <taxon>Dikarya</taxon>
        <taxon>Ascomycota</taxon>
        <taxon>Pezizomycotina</taxon>
        <taxon>Dothideomycetes</taxon>
        <taxon>Dothideomycetes incertae sedis</taxon>
        <taxon>Phaeotrichales</taxon>
        <taxon>Phaeotrichaceae</taxon>
        <taxon>Trichodelitschia</taxon>
    </lineage>
</organism>
<reference evidence="3" key="1">
    <citation type="journal article" date="2020" name="Stud. Mycol.">
        <title>101 Dothideomycetes genomes: a test case for predicting lifestyles and emergence of pathogens.</title>
        <authorList>
            <person name="Haridas S."/>
            <person name="Albert R."/>
            <person name="Binder M."/>
            <person name="Bloem J."/>
            <person name="Labutti K."/>
            <person name="Salamov A."/>
            <person name="Andreopoulos B."/>
            <person name="Baker S."/>
            <person name="Barry K."/>
            <person name="Bills G."/>
            <person name="Bluhm B."/>
            <person name="Cannon C."/>
            <person name="Castanera R."/>
            <person name="Culley D."/>
            <person name="Daum C."/>
            <person name="Ezra D."/>
            <person name="Gonzalez J."/>
            <person name="Henrissat B."/>
            <person name="Kuo A."/>
            <person name="Liang C."/>
            <person name="Lipzen A."/>
            <person name="Lutzoni F."/>
            <person name="Magnuson J."/>
            <person name="Mondo S."/>
            <person name="Nolan M."/>
            <person name="Ohm R."/>
            <person name="Pangilinan J."/>
            <person name="Park H.-J."/>
            <person name="Ramirez L."/>
            <person name="Alfaro M."/>
            <person name="Sun H."/>
            <person name="Tritt A."/>
            <person name="Yoshinaga Y."/>
            <person name="Zwiers L.-H."/>
            <person name="Turgeon B."/>
            <person name="Goodwin S."/>
            <person name="Spatafora J."/>
            <person name="Crous P."/>
            <person name="Grigoriev I."/>
        </authorList>
    </citation>
    <scope>NUCLEOTIDE SEQUENCE</scope>
    <source>
        <strain evidence="3">CBS 262.69</strain>
    </source>
</reference>
<proteinExistence type="predicted"/>
<dbReference type="AlphaFoldDB" id="A0A6G1HLA7"/>
<evidence type="ECO:0000256" key="1">
    <source>
        <dbReference type="SAM" id="MobiDB-lite"/>
    </source>
</evidence>
<keyword evidence="2" id="KW-0732">Signal</keyword>
<feature type="region of interest" description="Disordered" evidence="1">
    <location>
        <begin position="273"/>
        <end position="312"/>
    </location>
</feature>
<feature type="chain" id="PRO_5026281503" evidence="2">
    <location>
        <begin position="17"/>
        <end position="484"/>
    </location>
</feature>
<evidence type="ECO:0000313" key="4">
    <source>
        <dbReference type="Proteomes" id="UP000799640"/>
    </source>
</evidence>
<feature type="compositionally biased region" description="Basic and acidic residues" evidence="1">
    <location>
        <begin position="443"/>
        <end position="468"/>
    </location>
</feature>
<name>A0A6G1HLA7_9PEZI</name>
<protein>
    <submittedName>
        <fullName evidence="3">Uncharacterized protein</fullName>
    </submittedName>
</protein>
<dbReference type="EMBL" id="ML996706">
    <property type="protein sequence ID" value="KAF2396684.1"/>
    <property type="molecule type" value="Genomic_DNA"/>
</dbReference>
<feature type="compositionally biased region" description="Basic and acidic residues" evidence="1">
    <location>
        <begin position="285"/>
        <end position="295"/>
    </location>
</feature>
<gene>
    <name evidence="3" type="ORF">EJ06DRAFT_533946</name>
</gene>
<feature type="region of interest" description="Disordered" evidence="1">
    <location>
        <begin position="427"/>
        <end position="484"/>
    </location>
</feature>
<evidence type="ECO:0000256" key="2">
    <source>
        <dbReference type="SAM" id="SignalP"/>
    </source>
</evidence>
<feature type="region of interest" description="Disordered" evidence="1">
    <location>
        <begin position="376"/>
        <end position="406"/>
    </location>
</feature>
<dbReference type="Proteomes" id="UP000799640">
    <property type="component" value="Unassembled WGS sequence"/>
</dbReference>
<feature type="region of interest" description="Disordered" evidence="1">
    <location>
        <begin position="41"/>
        <end position="81"/>
    </location>
</feature>
<accession>A0A6G1HLA7</accession>
<sequence>MIFPLLALALPGLVIASSEAPCSTSSFTAVVDPTLTASISGHASSGRVKPAHSSRRPALSNTTTRAPSPVDDEPTTPLLASTSTETPTIFNVSSKFPFSLSGSTLIHLTTASLLPRSEPCTTHTTSTTVTVTVDPTTTSMAAFITPWSAGISDAQYETAAAPPPVVFVAQAQAGVSGTNTTLTRTEARTRTATLVLTDPRTSLTFTDASTSATATLTITEPLTDTADADMADAELASTSYDLLSKYPFSLSGSTIIHLSTVTGLGKRRRAYATGHAGSVNPEATGRPEAKNETGHHHEHGANSTAENPAPTSTDLTIASAAALAVPAAAPAAATTQAPAEAPATTEEAATSYNLLSKYPFSLSGSTIIHLSTVTELGKREEPCTTHASPSPSGTDKSVSFGHPPSGVPARSTLLTVASGVGNGFGDTVRSSLETGGFPSASDAGHERRYQSPDWRRRDQPPTWRRRDQPPAWRRRRGVAVLPAV</sequence>
<feature type="signal peptide" evidence="2">
    <location>
        <begin position="1"/>
        <end position="16"/>
    </location>
</feature>
<keyword evidence="4" id="KW-1185">Reference proteome</keyword>